<feature type="domain" description="NadR/Ttd14 AAA" evidence="2">
    <location>
        <begin position="155"/>
        <end position="314"/>
    </location>
</feature>
<dbReference type="InterPro" id="IPR038727">
    <property type="entry name" value="NadR/Ttd14_AAA_dom"/>
</dbReference>
<keyword evidence="3" id="KW-0808">Transferase</keyword>
<dbReference type="PANTHER" id="PTHR37512:SF1">
    <property type="entry name" value="NADR_TTD14 AAA DOMAIN-CONTAINING PROTEIN"/>
    <property type="match status" value="1"/>
</dbReference>
<dbReference type="InterPro" id="IPR004821">
    <property type="entry name" value="Cyt_trans-like"/>
</dbReference>
<evidence type="ECO:0000313" key="3">
    <source>
        <dbReference type="EMBL" id="PIR94149.1"/>
    </source>
</evidence>
<sequence>MTKTTKKPTTGLVIGKFYPPHRGHKYLIDFAASKVDQLFVVVCDRSSQTIPGNLRAKWLKEIHPKTKVLVVNDIEKDDDSLAWAKYTKKFLGFTPNFVFTSEDYGHDYCRHMGSIHILVDKKRVHVPISATKVRSNPYKYWQYLEPCVRAHFAKRVCVVGAESTGTTTMAHSLAQKLKTSWVQEYGRFYSEGRLYEPENSKWDTTEFSHIAHMQNQFEDALAKRANKLLICDTNSFATAIWHERYLGHQDKQVNHKSKNRHYDLYLITADDIPFVQDGTRDGEHIRHWMHKKFISELKKHDQKYIVLKGTHRQRLQTALSSCQRLIADQKTAPS</sequence>
<accession>A0A2H0V6W4</accession>
<dbReference type="Gene3D" id="3.40.50.620">
    <property type="entry name" value="HUPs"/>
    <property type="match status" value="1"/>
</dbReference>
<comment type="caution">
    <text evidence="3">The sequence shown here is derived from an EMBL/GenBank/DDBJ whole genome shotgun (WGS) entry which is preliminary data.</text>
</comment>
<gene>
    <name evidence="3" type="ORF">COT97_02900</name>
</gene>
<dbReference type="SUPFAM" id="SSF52374">
    <property type="entry name" value="Nucleotidylyl transferase"/>
    <property type="match status" value="1"/>
</dbReference>
<protein>
    <submittedName>
        <fullName evidence="3">Histidine kinase</fullName>
    </submittedName>
</protein>
<dbReference type="Pfam" id="PF01467">
    <property type="entry name" value="CTP_transf_like"/>
    <property type="match status" value="1"/>
</dbReference>
<dbReference type="AlphaFoldDB" id="A0A2H0V6W4"/>
<keyword evidence="3" id="KW-0418">Kinase</keyword>
<dbReference type="NCBIfam" id="TIGR00125">
    <property type="entry name" value="cyt_tran_rel"/>
    <property type="match status" value="1"/>
</dbReference>
<dbReference type="Pfam" id="PF13521">
    <property type="entry name" value="AAA_28"/>
    <property type="match status" value="1"/>
</dbReference>
<evidence type="ECO:0000259" key="1">
    <source>
        <dbReference type="Pfam" id="PF01467"/>
    </source>
</evidence>
<dbReference type="Gene3D" id="3.40.50.300">
    <property type="entry name" value="P-loop containing nucleotide triphosphate hydrolases"/>
    <property type="match status" value="1"/>
</dbReference>
<dbReference type="InterPro" id="IPR014729">
    <property type="entry name" value="Rossmann-like_a/b/a_fold"/>
</dbReference>
<dbReference type="InterPro" id="IPR052735">
    <property type="entry name" value="NAD_biosynth-regulator"/>
</dbReference>
<evidence type="ECO:0000313" key="4">
    <source>
        <dbReference type="Proteomes" id="UP000229901"/>
    </source>
</evidence>
<reference evidence="4" key="1">
    <citation type="submission" date="2017-09" db="EMBL/GenBank/DDBJ databases">
        <title>Depth-based differentiation of microbial function through sediment-hosted aquifers and enrichment of novel symbionts in the deep terrestrial subsurface.</title>
        <authorList>
            <person name="Probst A.J."/>
            <person name="Ladd B."/>
            <person name="Jarett J.K."/>
            <person name="Geller-Mcgrath D.E."/>
            <person name="Sieber C.M.K."/>
            <person name="Emerson J.B."/>
            <person name="Anantharaman K."/>
            <person name="Thomas B.C."/>
            <person name="Malmstrom R."/>
            <person name="Stieglmeier M."/>
            <person name="Klingl A."/>
            <person name="Woyke T."/>
            <person name="Ryan C.M."/>
            <person name="Banfield J.F."/>
        </authorList>
    </citation>
    <scope>NUCLEOTIDE SEQUENCE [LARGE SCALE GENOMIC DNA]</scope>
</reference>
<dbReference type="InterPro" id="IPR027417">
    <property type="entry name" value="P-loop_NTPase"/>
</dbReference>
<proteinExistence type="predicted"/>
<dbReference type="PANTHER" id="PTHR37512">
    <property type="entry name" value="TRIFUNCTIONAL NAD BIOSYNTHESIS/REGULATOR PROTEIN NADR"/>
    <property type="match status" value="1"/>
</dbReference>
<organism evidence="3 4">
    <name type="scientific">Candidatus Falkowbacteria bacterium CG10_big_fil_rev_8_21_14_0_10_39_11</name>
    <dbReference type="NCBI Taxonomy" id="1974565"/>
    <lineage>
        <taxon>Bacteria</taxon>
        <taxon>Candidatus Falkowiibacteriota</taxon>
    </lineage>
</organism>
<dbReference type="EMBL" id="PFAP01000017">
    <property type="protein sequence ID" value="PIR94149.1"/>
    <property type="molecule type" value="Genomic_DNA"/>
</dbReference>
<name>A0A2H0V6W4_9BACT</name>
<evidence type="ECO:0000259" key="2">
    <source>
        <dbReference type="Pfam" id="PF13521"/>
    </source>
</evidence>
<dbReference type="GO" id="GO:0016301">
    <property type="term" value="F:kinase activity"/>
    <property type="evidence" value="ECO:0007669"/>
    <property type="project" value="UniProtKB-KW"/>
</dbReference>
<dbReference type="Proteomes" id="UP000229901">
    <property type="component" value="Unassembled WGS sequence"/>
</dbReference>
<feature type="domain" description="Cytidyltransferase-like" evidence="1">
    <location>
        <begin position="13"/>
        <end position="78"/>
    </location>
</feature>
<dbReference type="SUPFAM" id="SSF52540">
    <property type="entry name" value="P-loop containing nucleoside triphosphate hydrolases"/>
    <property type="match status" value="1"/>
</dbReference>